<dbReference type="AlphaFoldDB" id="A0A540K6I1"/>
<feature type="compositionally biased region" description="Basic residues" evidence="1">
    <location>
        <begin position="246"/>
        <end position="256"/>
    </location>
</feature>
<feature type="compositionally biased region" description="Basic and acidic residues" evidence="1">
    <location>
        <begin position="281"/>
        <end position="296"/>
    </location>
</feature>
<sequence>MDISSPRGKSVLRNVDSLQGLQPSVNQEQIRTSLLEDYSVSGLVSAVGESLNISVGEDSTDVKDVGRESTDIKDVGRESTDVKDVGEESRIDVKDVGRESIDVKHVGKESIDVKHVGEVEHASDGYNTIGVEKRNTHEDPNAQQGKVTRKCLNKCATFPNPTGVLSPNASASIVKEEPKEALCGDEHHHQACLRSVSLPAPSKLLSALKGSREKEGLSPGKLSVTWAPDVYDPPATSMSHTVTGKKQQKSKNKKNWKKDGKKGQKSSSSRGKDKKQYRKSGASERCHRSLDPRETLVDPNNGFGELVVGSPDQHSYCGSSFLKNSLTNVHYPVAEAS</sequence>
<evidence type="ECO:0000313" key="3">
    <source>
        <dbReference type="Proteomes" id="UP000315295"/>
    </source>
</evidence>
<proteinExistence type="predicted"/>
<name>A0A540K6I1_MALBA</name>
<dbReference type="EMBL" id="VIEB01002439">
    <property type="protein sequence ID" value="TQD69821.1"/>
    <property type="molecule type" value="Genomic_DNA"/>
</dbReference>
<evidence type="ECO:0000313" key="2">
    <source>
        <dbReference type="EMBL" id="TQD69821.1"/>
    </source>
</evidence>
<keyword evidence="3" id="KW-1185">Reference proteome</keyword>
<feature type="region of interest" description="Disordered" evidence="1">
    <location>
        <begin position="207"/>
        <end position="304"/>
    </location>
</feature>
<dbReference type="Proteomes" id="UP000315295">
    <property type="component" value="Unassembled WGS sequence"/>
</dbReference>
<dbReference type="PANTHER" id="PTHR34952">
    <property type="entry name" value="OS05G0113500 PROTEIN"/>
    <property type="match status" value="1"/>
</dbReference>
<gene>
    <name evidence="2" type="ORF">C1H46_044646</name>
</gene>
<dbReference type="PANTHER" id="PTHR34952:SF2">
    <property type="entry name" value="OS05G0113500 PROTEIN"/>
    <property type="match status" value="1"/>
</dbReference>
<protein>
    <submittedName>
        <fullName evidence="2">Uncharacterized protein</fullName>
    </submittedName>
</protein>
<organism evidence="2 3">
    <name type="scientific">Malus baccata</name>
    <name type="common">Siberian crab apple</name>
    <name type="synonym">Pyrus baccata</name>
    <dbReference type="NCBI Taxonomy" id="106549"/>
    <lineage>
        <taxon>Eukaryota</taxon>
        <taxon>Viridiplantae</taxon>
        <taxon>Streptophyta</taxon>
        <taxon>Embryophyta</taxon>
        <taxon>Tracheophyta</taxon>
        <taxon>Spermatophyta</taxon>
        <taxon>Magnoliopsida</taxon>
        <taxon>eudicotyledons</taxon>
        <taxon>Gunneridae</taxon>
        <taxon>Pentapetalae</taxon>
        <taxon>rosids</taxon>
        <taxon>fabids</taxon>
        <taxon>Rosales</taxon>
        <taxon>Rosaceae</taxon>
        <taxon>Amygdaloideae</taxon>
        <taxon>Maleae</taxon>
        <taxon>Malus</taxon>
    </lineage>
</organism>
<accession>A0A540K6I1</accession>
<reference evidence="2 3" key="1">
    <citation type="journal article" date="2019" name="G3 (Bethesda)">
        <title>Sequencing of a Wild Apple (Malus baccata) Genome Unravels the Differences Between Cultivated and Wild Apple Species Regarding Disease Resistance and Cold Tolerance.</title>
        <authorList>
            <person name="Chen X."/>
        </authorList>
    </citation>
    <scope>NUCLEOTIDE SEQUENCE [LARGE SCALE GENOMIC DNA]</scope>
    <source>
        <strain evidence="3">cv. Shandingzi</strain>
        <tissue evidence="2">Leaves</tissue>
    </source>
</reference>
<comment type="caution">
    <text evidence="2">The sequence shown here is derived from an EMBL/GenBank/DDBJ whole genome shotgun (WGS) entry which is preliminary data.</text>
</comment>
<dbReference type="STRING" id="106549.A0A540K6I1"/>
<evidence type="ECO:0000256" key="1">
    <source>
        <dbReference type="SAM" id="MobiDB-lite"/>
    </source>
</evidence>